<protein>
    <submittedName>
        <fullName evidence="2">Deaminated glutathione amidase</fullName>
        <ecNumber evidence="2">3.5.1.-</ecNumber>
    </submittedName>
</protein>
<gene>
    <name evidence="2" type="primary">nit1_16</name>
    <name evidence="2" type="ORF">SDC9_174517</name>
</gene>
<evidence type="ECO:0000313" key="2">
    <source>
        <dbReference type="EMBL" id="MPN27090.1"/>
    </source>
</evidence>
<dbReference type="SUPFAM" id="SSF56317">
    <property type="entry name" value="Carbon-nitrogen hydrolase"/>
    <property type="match status" value="1"/>
</dbReference>
<dbReference type="InterPro" id="IPR036526">
    <property type="entry name" value="C-N_Hydrolase_sf"/>
</dbReference>
<comment type="caution">
    <text evidence="2">The sequence shown here is derived from an EMBL/GenBank/DDBJ whole genome shotgun (WGS) entry which is preliminary data.</text>
</comment>
<dbReference type="PANTHER" id="PTHR23088:SF27">
    <property type="entry name" value="DEAMINATED GLUTATHIONE AMIDASE"/>
    <property type="match status" value="1"/>
</dbReference>
<dbReference type="AlphaFoldDB" id="A0A645GLP7"/>
<evidence type="ECO:0000259" key="1">
    <source>
        <dbReference type="PROSITE" id="PS50263"/>
    </source>
</evidence>
<dbReference type="EC" id="3.5.1.-" evidence="2"/>
<dbReference type="InterPro" id="IPR003010">
    <property type="entry name" value="C-N_Hydrolase"/>
</dbReference>
<accession>A0A645GLP7</accession>
<dbReference type="PANTHER" id="PTHR23088">
    <property type="entry name" value="NITRILASE-RELATED"/>
    <property type="match status" value="1"/>
</dbReference>
<organism evidence="2">
    <name type="scientific">bioreactor metagenome</name>
    <dbReference type="NCBI Taxonomy" id="1076179"/>
    <lineage>
        <taxon>unclassified sequences</taxon>
        <taxon>metagenomes</taxon>
        <taxon>ecological metagenomes</taxon>
    </lineage>
</organism>
<dbReference type="GO" id="GO:0016787">
    <property type="term" value="F:hydrolase activity"/>
    <property type="evidence" value="ECO:0007669"/>
    <property type="project" value="UniProtKB-KW"/>
</dbReference>
<dbReference type="EMBL" id="VSSQ01076857">
    <property type="protein sequence ID" value="MPN27090.1"/>
    <property type="molecule type" value="Genomic_DNA"/>
</dbReference>
<keyword evidence="2" id="KW-0378">Hydrolase</keyword>
<reference evidence="2" key="1">
    <citation type="submission" date="2019-08" db="EMBL/GenBank/DDBJ databases">
        <authorList>
            <person name="Kucharzyk K."/>
            <person name="Murdoch R.W."/>
            <person name="Higgins S."/>
            <person name="Loffler F."/>
        </authorList>
    </citation>
    <scope>NUCLEOTIDE SEQUENCE</scope>
</reference>
<proteinExistence type="predicted"/>
<dbReference type="Pfam" id="PF00795">
    <property type="entry name" value="CN_hydrolase"/>
    <property type="match status" value="1"/>
</dbReference>
<dbReference type="Gene3D" id="3.60.110.10">
    <property type="entry name" value="Carbon-nitrogen hydrolase"/>
    <property type="match status" value="1"/>
</dbReference>
<dbReference type="PROSITE" id="PS50263">
    <property type="entry name" value="CN_HYDROLASE"/>
    <property type="match status" value="1"/>
</dbReference>
<feature type="domain" description="CN hydrolase" evidence="1">
    <location>
        <begin position="1"/>
        <end position="78"/>
    </location>
</feature>
<sequence>MKIIFVPGNFSMHTGRYYLEAALKTRAMENGVFIVSANQTGVKKKAESFGHSMVIDPSGQVVAVKETGEGVLFYDLDPQAVRRQQHLLPLLDTARDEVYDGFRSRLKK</sequence>
<name>A0A645GLP7_9ZZZZ</name>